<dbReference type="Gene3D" id="2.40.128.110">
    <property type="entry name" value="Lipid/polyisoprenoid-binding, YceI-like"/>
    <property type="match status" value="1"/>
</dbReference>
<dbReference type="AlphaFoldDB" id="A0A7W8D7R6"/>
<feature type="chain" id="PRO_5031453020" evidence="1">
    <location>
        <begin position="21"/>
        <end position="185"/>
    </location>
</feature>
<evidence type="ECO:0000313" key="4">
    <source>
        <dbReference type="Proteomes" id="UP000521199"/>
    </source>
</evidence>
<name>A0A7W8D7R6_9GAMM</name>
<accession>A0A7W8D7R6</accession>
<gene>
    <name evidence="3" type="ORF">HNQ52_003009</name>
</gene>
<dbReference type="InterPro" id="IPR007372">
    <property type="entry name" value="Lipid/polyisoprenoid-bd_YceI"/>
</dbReference>
<dbReference type="SUPFAM" id="SSF101874">
    <property type="entry name" value="YceI-like"/>
    <property type="match status" value="1"/>
</dbReference>
<dbReference type="Proteomes" id="UP000521199">
    <property type="component" value="Unassembled WGS sequence"/>
</dbReference>
<reference evidence="3 4" key="1">
    <citation type="submission" date="2020-08" db="EMBL/GenBank/DDBJ databases">
        <title>Genomic Encyclopedia of Type Strains, Phase IV (KMG-IV): sequencing the most valuable type-strain genomes for metagenomic binning, comparative biology and taxonomic classification.</title>
        <authorList>
            <person name="Goeker M."/>
        </authorList>
    </citation>
    <scope>NUCLEOTIDE SEQUENCE [LARGE SCALE GENOMIC DNA]</scope>
    <source>
        <strain evidence="3 4">DSM 24163</strain>
    </source>
</reference>
<feature type="signal peptide" evidence="1">
    <location>
        <begin position="1"/>
        <end position="20"/>
    </location>
</feature>
<dbReference type="SMART" id="SM00867">
    <property type="entry name" value="YceI"/>
    <property type="match status" value="1"/>
</dbReference>
<dbReference type="RefSeq" id="WP_183961977.1">
    <property type="nucleotide sequence ID" value="NZ_JACHHP010000006.1"/>
</dbReference>
<keyword evidence="1" id="KW-0732">Signal</keyword>
<evidence type="ECO:0000256" key="1">
    <source>
        <dbReference type="SAM" id="SignalP"/>
    </source>
</evidence>
<sequence>MNLRTALAVLLLGAPLPAFAATAWTTDPTASTLTFAASADGEPFTGTFRTFEATIVFDPADLAGSSFDVSIDLTSADSGNADRDETLQTAEFFNTETQPQARFKAAEFIASAPGKFTANGTLELNGVSKPVALMFTWTADATKATLAGETILDRTQFNVGTGDWADDTTITHEVVVKTTLQLTAK</sequence>
<dbReference type="Pfam" id="PF04264">
    <property type="entry name" value="YceI"/>
    <property type="match status" value="1"/>
</dbReference>
<feature type="domain" description="Lipid/polyisoprenoid-binding YceI-like" evidence="2">
    <location>
        <begin position="23"/>
        <end position="183"/>
    </location>
</feature>
<keyword evidence="4" id="KW-1185">Reference proteome</keyword>
<dbReference type="PANTHER" id="PTHR34406:SF1">
    <property type="entry name" value="PROTEIN YCEI"/>
    <property type="match status" value="1"/>
</dbReference>
<evidence type="ECO:0000313" key="3">
    <source>
        <dbReference type="EMBL" id="MBB5209440.1"/>
    </source>
</evidence>
<dbReference type="EMBL" id="JACHHP010000006">
    <property type="protein sequence ID" value="MBB5209440.1"/>
    <property type="molecule type" value="Genomic_DNA"/>
</dbReference>
<evidence type="ECO:0000259" key="2">
    <source>
        <dbReference type="SMART" id="SM00867"/>
    </source>
</evidence>
<comment type="caution">
    <text evidence="3">The sequence shown here is derived from an EMBL/GenBank/DDBJ whole genome shotgun (WGS) entry which is preliminary data.</text>
</comment>
<protein>
    <submittedName>
        <fullName evidence="3">Polyisoprenoid-binding protein YceI</fullName>
    </submittedName>
</protein>
<proteinExistence type="predicted"/>
<organism evidence="3 4">
    <name type="scientific">Chiayiivirga flava</name>
    <dbReference type="NCBI Taxonomy" id="659595"/>
    <lineage>
        <taxon>Bacteria</taxon>
        <taxon>Pseudomonadati</taxon>
        <taxon>Pseudomonadota</taxon>
        <taxon>Gammaproteobacteria</taxon>
        <taxon>Lysobacterales</taxon>
        <taxon>Lysobacteraceae</taxon>
        <taxon>Chiayiivirga</taxon>
    </lineage>
</organism>
<dbReference type="PANTHER" id="PTHR34406">
    <property type="entry name" value="PROTEIN YCEI"/>
    <property type="match status" value="1"/>
</dbReference>
<dbReference type="InterPro" id="IPR036761">
    <property type="entry name" value="TTHA0802/YceI-like_sf"/>
</dbReference>